<protein>
    <submittedName>
        <fullName evidence="3">Uncharacterized protein</fullName>
    </submittedName>
</protein>
<organism evidence="3 4">
    <name type="scientific">Pandoraea anapnoica</name>
    <dbReference type="NCBI Taxonomy" id="2508301"/>
    <lineage>
        <taxon>Bacteria</taxon>
        <taxon>Pseudomonadati</taxon>
        <taxon>Pseudomonadota</taxon>
        <taxon>Betaproteobacteria</taxon>
        <taxon>Burkholderiales</taxon>
        <taxon>Burkholderiaceae</taxon>
        <taxon>Pandoraea</taxon>
    </lineage>
</organism>
<dbReference type="AlphaFoldDB" id="A0A5E5AGM6"/>
<sequence length="610" mass="66950">MSLDWRLISGEALNSLELDRLLESVELRECVAYGDELSRLQQDEARWRPEQLECLRFVGQVLTMMLKPDQPAEPYGPMFAFGERRSAIPADFPKAELLGLQGWAMSLGDSELRARFLDVLWLQARSFPAAQGAVEAYIASALRLEHPTEWTACQARLERALRLAVSLGKGGAELRSRVLGEISAMLQRHRGTDPLYLSLRLTQLLLEFKHGDSRQFATFATAAASAAQGGNEFWRARDYYKLAAECYRVAGDAHAEGAALREAAECLVMESELAHGQPGRGAIAAASILSDAVEAMRQAPGGKDRATELHERLLSLQQEAVGELKSVSTSIDTTELIHRALAAVRDKPLNEAVLELCKMARPPSIEKLKQEVHEQARIAVLGSLLTSDVVNSRGRVIARAPGLPAGADDPKQEGLRWRMFRNARLGRNVTVQAMLNPAREEIFLTHGVERQDLATLIQYSPWVPPGHAESVMRALVAGFQGDMLIAGHLIPPQLEALVRHVVETRGGSTSMLEPGGVQPERPLGVLLETAEALQAFGADGVFELQDLLVDPLGTNLRNEVAHGLLDDSGFFGTEVLYAWWLLLRYCVFTSRLMERKMVGATSSSTNGSVT</sequence>
<dbReference type="Pfam" id="PF24098">
    <property type="entry name" value="DUF7380"/>
    <property type="match status" value="1"/>
</dbReference>
<evidence type="ECO:0000313" key="4">
    <source>
        <dbReference type="Proteomes" id="UP000383122"/>
    </source>
</evidence>
<gene>
    <name evidence="3" type="ORF">PAN31117_04134</name>
</gene>
<feature type="domain" description="DUF4209" evidence="1">
    <location>
        <begin position="494"/>
        <end position="583"/>
    </location>
</feature>
<keyword evidence="4" id="KW-1185">Reference proteome</keyword>
<dbReference type="Pfam" id="PF13910">
    <property type="entry name" value="DUF4209"/>
    <property type="match status" value="1"/>
</dbReference>
<dbReference type="InterPro" id="IPR055804">
    <property type="entry name" value="DUF7380"/>
</dbReference>
<feature type="domain" description="DUF7380" evidence="2">
    <location>
        <begin position="5"/>
        <end position="173"/>
    </location>
</feature>
<dbReference type="Proteomes" id="UP000383122">
    <property type="component" value="Unassembled WGS sequence"/>
</dbReference>
<reference evidence="3 4" key="1">
    <citation type="submission" date="2019-08" db="EMBL/GenBank/DDBJ databases">
        <authorList>
            <person name="Peeters C."/>
        </authorList>
    </citation>
    <scope>NUCLEOTIDE SEQUENCE [LARGE SCALE GENOMIC DNA]</scope>
    <source>
        <strain evidence="3 4">LMG 31117</strain>
    </source>
</reference>
<dbReference type="OrthoDB" id="5519791at2"/>
<evidence type="ECO:0000259" key="2">
    <source>
        <dbReference type="Pfam" id="PF24098"/>
    </source>
</evidence>
<proteinExistence type="predicted"/>
<evidence type="ECO:0000313" key="3">
    <source>
        <dbReference type="EMBL" id="VVE71675.1"/>
    </source>
</evidence>
<dbReference type="RefSeq" id="WP_150739815.1">
    <property type="nucleotide sequence ID" value="NZ_CABPSP010000013.1"/>
</dbReference>
<name>A0A5E5AGM6_9BURK</name>
<accession>A0A5E5AGM6</accession>
<dbReference type="EMBL" id="CABPSP010000013">
    <property type="protein sequence ID" value="VVE71675.1"/>
    <property type="molecule type" value="Genomic_DNA"/>
</dbReference>
<evidence type="ECO:0000259" key="1">
    <source>
        <dbReference type="Pfam" id="PF13910"/>
    </source>
</evidence>
<dbReference type="InterPro" id="IPR025209">
    <property type="entry name" value="DUF4209"/>
</dbReference>